<gene>
    <name evidence="2" type="ORF">JT31_21940</name>
</gene>
<dbReference type="InterPro" id="IPR054252">
    <property type="entry name" value="Pam3_gp18"/>
</dbReference>
<dbReference type="OrthoDB" id="5465444at2"/>
<evidence type="ECO:0000313" key="3">
    <source>
        <dbReference type="Proteomes" id="UP000029481"/>
    </source>
</evidence>
<dbReference type="RefSeq" id="WP_038481995.1">
    <property type="nucleotide sequence ID" value="NZ_CP009451.1"/>
</dbReference>
<name>A0A089Q9J7_9ENTR</name>
<sequence>MQINEIPLAPDNQLFRIQLGGTTYTLRIIWRDAAGWIMDVQDSGGAPLLSGVPLVTGLNLLEQYPQLGINGALAVITDNGAPVEPTKTNLGTYSHLIFVQG</sequence>
<feature type="domain" description="Cyanophage baseplate Pam3 plug gp18" evidence="1">
    <location>
        <begin position="4"/>
        <end position="99"/>
    </location>
</feature>
<evidence type="ECO:0000259" key="1">
    <source>
        <dbReference type="Pfam" id="PF22479"/>
    </source>
</evidence>
<dbReference type="KEGG" id="cnt:JT31_21940"/>
<evidence type="ECO:0000313" key="2">
    <source>
        <dbReference type="EMBL" id="AIR07174.1"/>
    </source>
</evidence>
<proteinExistence type="predicted"/>
<protein>
    <submittedName>
        <fullName evidence="2">Bacteriophage protein</fullName>
    </submittedName>
</protein>
<reference evidence="2 3" key="1">
    <citation type="submission" date="2014-09" db="EMBL/GenBank/DDBJ databases">
        <title>Cedecea neteri SSMD04 Genome Sequencing.</title>
        <authorList>
            <person name="Tan J.-Y."/>
        </authorList>
    </citation>
    <scope>NUCLEOTIDE SEQUENCE [LARGE SCALE GENOMIC DNA]</scope>
    <source>
        <strain evidence="2 3">SSMD04</strain>
    </source>
</reference>
<keyword evidence="3" id="KW-1185">Reference proteome</keyword>
<organism evidence="2 3">
    <name type="scientific">Cedecea neteri</name>
    <dbReference type="NCBI Taxonomy" id="158822"/>
    <lineage>
        <taxon>Bacteria</taxon>
        <taxon>Pseudomonadati</taxon>
        <taxon>Pseudomonadota</taxon>
        <taxon>Gammaproteobacteria</taxon>
        <taxon>Enterobacterales</taxon>
        <taxon>Enterobacteriaceae</taxon>
        <taxon>Cedecea</taxon>
    </lineage>
</organism>
<accession>A0A089Q9J7</accession>
<dbReference type="AlphaFoldDB" id="A0A089Q9J7"/>
<dbReference type="EMBL" id="CP009451">
    <property type="protein sequence ID" value="AIR07174.1"/>
    <property type="molecule type" value="Genomic_DNA"/>
</dbReference>
<dbReference type="Pfam" id="PF22479">
    <property type="entry name" value="Pam3_gp18"/>
    <property type="match status" value="1"/>
</dbReference>
<dbReference type="Proteomes" id="UP000029481">
    <property type="component" value="Chromosome"/>
</dbReference>